<keyword evidence="3" id="KW-0028">Amino-acid biosynthesis</keyword>
<dbReference type="SUPFAM" id="SSF52418">
    <property type="entry name" value="Nucleoside phosphorylase/phosphoribosyltransferase catalytic domain"/>
    <property type="match status" value="1"/>
</dbReference>
<keyword evidence="2 3" id="KW-0808">Transferase</keyword>
<feature type="binding site" evidence="3">
    <location>
        <begin position="114"/>
        <end position="117"/>
    </location>
    <ligand>
        <name>5-phospho-alpha-D-ribose 1-diphosphate</name>
        <dbReference type="ChEBI" id="CHEBI:58017"/>
    </ligand>
</feature>
<feature type="binding site" evidence="3">
    <location>
        <position position="116"/>
    </location>
    <ligand>
        <name>Mg(2+)</name>
        <dbReference type="ChEBI" id="CHEBI:18420"/>
        <label>1</label>
    </ligand>
</feature>
<dbReference type="InterPro" id="IPR035902">
    <property type="entry name" value="Nuc_phospho_transferase"/>
</dbReference>
<dbReference type="NCBIfam" id="TIGR01245">
    <property type="entry name" value="trpD"/>
    <property type="match status" value="1"/>
</dbReference>
<proteinExistence type="inferred from homology"/>
<evidence type="ECO:0000256" key="3">
    <source>
        <dbReference type="HAMAP-Rule" id="MF_00211"/>
    </source>
</evidence>
<dbReference type="Pfam" id="PF02885">
    <property type="entry name" value="Glycos_trans_3N"/>
    <property type="match status" value="1"/>
</dbReference>
<keyword evidence="7" id="KW-1185">Reference proteome</keyword>
<keyword evidence="3" id="KW-0057">Aromatic amino acid biosynthesis</keyword>
<evidence type="ECO:0000313" key="7">
    <source>
        <dbReference type="Proteomes" id="UP000016584"/>
    </source>
</evidence>
<feature type="binding site" evidence="3">
    <location>
        <position position="144"/>
    </location>
    <ligand>
        <name>5-phospho-alpha-D-ribose 1-diphosphate</name>
        <dbReference type="ChEBI" id="CHEBI:58017"/>
    </ligand>
</feature>
<dbReference type="InterPro" id="IPR036320">
    <property type="entry name" value="Glycosyl_Trfase_fam3_N_dom_sf"/>
</dbReference>
<dbReference type="GO" id="GO:0004048">
    <property type="term" value="F:anthranilate phosphoribosyltransferase activity"/>
    <property type="evidence" value="ECO:0007669"/>
    <property type="project" value="UniProtKB-UniRule"/>
</dbReference>
<organism evidence="6 7">
    <name type="scientific">Sphingobacterium paucimobilis HER1398</name>
    <dbReference type="NCBI Taxonomy" id="1346330"/>
    <lineage>
        <taxon>Bacteria</taxon>
        <taxon>Pseudomonadati</taxon>
        <taxon>Bacteroidota</taxon>
        <taxon>Sphingobacteriia</taxon>
        <taxon>Sphingobacteriales</taxon>
        <taxon>Sphingobacteriaceae</taxon>
        <taxon>Sphingobacterium</taxon>
    </lineage>
</organism>
<feature type="binding site" evidence="3">
    <location>
        <position position="112"/>
    </location>
    <ligand>
        <name>5-phospho-alpha-D-ribose 1-diphosphate</name>
        <dbReference type="ChEBI" id="CHEBI:58017"/>
    </ligand>
</feature>
<feature type="binding site" evidence="3">
    <location>
        <position position="104"/>
    </location>
    <ligand>
        <name>5-phospho-alpha-D-ribose 1-diphosphate</name>
        <dbReference type="ChEBI" id="CHEBI:58017"/>
    </ligand>
</feature>
<feature type="binding site" evidence="3">
    <location>
        <position position="104"/>
    </location>
    <ligand>
        <name>anthranilate</name>
        <dbReference type="ChEBI" id="CHEBI:16567"/>
        <label>1</label>
    </ligand>
</feature>
<dbReference type="InterPro" id="IPR017459">
    <property type="entry name" value="Glycosyl_Trfase_fam3_N_dom"/>
</dbReference>
<feature type="binding site" evidence="3">
    <location>
        <position position="249"/>
    </location>
    <ligand>
        <name>Mg(2+)</name>
        <dbReference type="ChEBI" id="CHEBI:18420"/>
        <label>1</label>
    </ligand>
</feature>
<dbReference type="GO" id="GO:0000287">
    <property type="term" value="F:magnesium ion binding"/>
    <property type="evidence" value="ECO:0007669"/>
    <property type="project" value="UniProtKB-UniRule"/>
</dbReference>
<evidence type="ECO:0000313" key="6">
    <source>
        <dbReference type="EMBL" id="ERJ60700.1"/>
    </source>
</evidence>
<feature type="domain" description="Glycosyl transferase family 3 N-terminal" evidence="5">
    <location>
        <begin position="27"/>
        <end position="88"/>
    </location>
</feature>
<evidence type="ECO:0000256" key="2">
    <source>
        <dbReference type="ARBA" id="ARBA00022679"/>
    </source>
</evidence>
<dbReference type="EMBL" id="ATDL01000004">
    <property type="protein sequence ID" value="ERJ60700.1"/>
    <property type="molecule type" value="Genomic_DNA"/>
</dbReference>
<keyword evidence="1 3" id="KW-0328">Glycosyltransferase</keyword>
<comment type="pathway">
    <text evidence="3">Amino-acid biosynthesis; L-tryptophan biosynthesis; L-tryptophan from chorismate: step 2/5.</text>
</comment>
<feature type="binding site" evidence="3">
    <location>
        <position position="135"/>
    </location>
    <ligand>
        <name>anthranilate</name>
        <dbReference type="ChEBI" id="CHEBI:16567"/>
        <label>1</label>
    </ligand>
</feature>
<dbReference type="UniPathway" id="UPA00035">
    <property type="reaction ID" value="UER00041"/>
</dbReference>
<dbReference type="Gene3D" id="1.20.970.10">
    <property type="entry name" value="Transferase, Pyrimidine Nucleoside Phosphorylase, Chain C"/>
    <property type="match status" value="1"/>
</dbReference>
<reference evidence="6 7" key="1">
    <citation type="journal article" date="2013" name="Genome Announc.">
        <title>The Draft Genome Sequence of Sphingomonas paucimobilis Strain HER1398 (Proteobacteria), Host to the Giant PAU Phage, Indicates That It Is a Member of the Genus Sphingobacterium (Bacteroidetes).</title>
        <authorList>
            <person name="White R.A.III."/>
            <person name="Suttle C.A."/>
        </authorList>
    </citation>
    <scope>NUCLEOTIDE SEQUENCE [LARGE SCALE GENOMIC DNA]</scope>
    <source>
        <strain evidence="6 7">HER1398</strain>
    </source>
</reference>
<dbReference type="Proteomes" id="UP000016584">
    <property type="component" value="Unassembled WGS sequence"/>
</dbReference>
<protein>
    <recommendedName>
        <fullName evidence="3">Anthranilate phosphoribosyltransferase</fullName>
        <ecNumber evidence="3">2.4.2.18</ecNumber>
    </recommendedName>
</protein>
<dbReference type="InterPro" id="IPR005940">
    <property type="entry name" value="Anthranilate_Pribosyl_Tfrase"/>
</dbReference>
<gene>
    <name evidence="3" type="primary">trpD</name>
    <name evidence="6" type="ORF">M472_18235</name>
</gene>
<dbReference type="AlphaFoldDB" id="U2HZK9"/>
<comment type="catalytic activity">
    <reaction evidence="3">
        <text>N-(5-phospho-beta-D-ribosyl)anthranilate + diphosphate = 5-phospho-alpha-D-ribose 1-diphosphate + anthranilate</text>
        <dbReference type="Rhea" id="RHEA:11768"/>
        <dbReference type="ChEBI" id="CHEBI:16567"/>
        <dbReference type="ChEBI" id="CHEBI:18277"/>
        <dbReference type="ChEBI" id="CHEBI:33019"/>
        <dbReference type="ChEBI" id="CHEBI:58017"/>
        <dbReference type="EC" id="2.4.2.18"/>
    </reaction>
</comment>
<dbReference type="GO" id="GO:0005829">
    <property type="term" value="C:cytosol"/>
    <property type="evidence" value="ECO:0007669"/>
    <property type="project" value="TreeGrafter"/>
</dbReference>
<dbReference type="Gene3D" id="3.40.1030.10">
    <property type="entry name" value="Nucleoside phosphorylase/phosphoribosyltransferase catalytic domain"/>
    <property type="match status" value="1"/>
</dbReference>
<comment type="similarity">
    <text evidence="3">Belongs to the anthranilate phosphoribosyltransferase family.</text>
</comment>
<evidence type="ECO:0000256" key="1">
    <source>
        <dbReference type="ARBA" id="ARBA00022676"/>
    </source>
</evidence>
<comment type="caution">
    <text evidence="3">Lacks conserved residue(s) required for the propagation of feature annotation.</text>
</comment>
<dbReference type="PATRIC" id="fig|1346330.5.peg.606"/>
<comment type="subunit">
    <text evidence="3">Homodimer.</text>
</comment>
<name>U2HZK9_9SPHI</name>
<dbReference type="PANTHER" id="PTHR43285:SF2">
    <property type="entry name" value="ANTHRANILATE PHOSPHORIBOSYLTRANSFERASE"/>
    <property type="match status" value="1"/>
</dbReference>
<feature type="binding site" evidence="3">
    <location>
        <begin position="132"/>
        <end position="140"/>
    </location>
    <ligand>
        <name>5-phospho-alpha-D-ribose 1-diphosphate</name>
        <dbReference type="ChEBI" id="CHEBI:58017"/>
    </ligand>
</feature>
<evidence type="ECO:0000259" key="5">
    <source>
        <dbReference type="Pfam" id="PF02885"/>
    </source>
</evidence>
<dbReference type="SUPFAM" id="SSF47648">
    <property type="entry name" value="Nucleoside phosphorylase/phosphoribosyltransferase N-terminal domain"/>
    <property type="match status" value="1"/>
</dbReference>
<dbReference type="eggNOG" id="COG0547">
    <property type="taxonomic scope" value="Bacteria"/>
</dbReference>
<feature type="domain" description="Glycosyl transferase family 3" evidence="4">
    <location>
        <begin position="97"/>
        <end position="327"/>
    </location>
</feature>
<dbReference type="EC" id="2.4.2.18" evidence="3"/>
<dbReference type="HAMAP" id="MF_00211">
    <property type="entry name" value="TrpD"/>
    <property type="match status" value="1"/>
</dbReference>
<keyword evidence="3" id="KW-0822">Tryptophan biosynthesis</keyword>
<feature type="binding site" evidence="3">
    <location>
        <position position="248"/>
    </location>
    <ligand>
        <name>Mg(2+)</name>
        <dbReference type="ChEBI" id="CHEBI:18420"/>
        <label>2</label>
    </ligand>
</feature>
<dbReference type="InterPro" id="IPR000312">
    <property type="entry name" value="Glycosyl_Trfase_fam3"/>
</dbReference>
<dbReference type="Pfam" id="PF00591">
    <property type="entry name" value="Glycos_transf_3"/>
    <property type="match status" value="1"/>
</dbReference>
<sequence length="354" mass="39514">MGLPYRQAFFLLFFEQQSLTFYHKKMKEILRHLFEYKSFSRQEAYDILTHIATGKYDSHQIAAFMTTYGMRSIRVEELTGFRDAMYDLCLKVDFQGYDLIDMCGTGGDGKNTFNISTLASFVVAGAGYHVAKHGNVGVSSGCGSSNVMEYLGYQFTNDMDSLKRQLDEANICFLHAPLFHPAMKTVAPIRKALGVKTFFNMLGPLTNPANPTYQSVGVFSLELARLYNYLCQNTDKQYSIIHALDGYDEISLTGDFKLINNAGESYYTVEELGFEPVTSDELAGGDTVEEAANIFNNIIQGKGTNSQNNVVLTNAAFAIKTFHPERSFGDCYYEAEASLLGLKALDSLKKLVRS</sequence>
<dbReference type="GO" id="GO:0000162">
    <property type="term" value="P:L-tryptophan biosynthetic process"/>
    <property type="evidence" value="ECO:0007669"/>
    <property type="project" value="UniProtKB-UniRule"/>
</dbReference>
<accession>U2HZK9</accession>
<keyword evidence="3" id="KW-0479">Metal-binding</keyword>
<evidence type="ECO:0000259" key="4">
    <source>
        <dbReference type="Pfam" id="PF00591"/>
    </source>
</evidence>
<comment type="cofactor">
    <cofactor evidence="3">
        <name>Mg(2+)</name>
        <dbReference type="ChEBI" id="CHEBI:18420"/>
    </cofactor>
    <text evidence="3">Binds 2 magnesium ions per monomer.</text>
</comment>
<feature type="binding site" evidence="3">
    <location>
        <begin position="107"/>
        <end position="108"/>
    </location>
    <ligand>
        <name>5-phospho-alpha-D-ribose 1-diphosphate</name>
        <dbReference type="ChEBI" id="CHEBI:58017"/>
    </ligand>
</feature>
<feature type="binding site" evidence="3">
    <location>
        <position position="249"/>
    </location>
    <ligand>
        <name>Mg(2+)</name>
        <dbReference type="ChEBI" id="CHEBI:18420"/>
        <label>2</label>
    </ligand>
</feature>
<comment type="caution">
    <text evidence="6">The sequence shown here is derived from an EMBL/GenBank/DDBJ whole genome shotgun (WGS) entry which is preliminary data.</text>
</comment>
<keyword evidence="3" id="KW-0460">Magnesium</keyword>
<comment type="function">
    <text evidence="3">Catalyzes the transfer of the phosphoribosyl group of 5-phosphorylribose-1-pyrophosphate (PRPP) to anthranilate to yield N-(5'-phosphoribosyl)-anthranilate (PRA).</text>
</comment>
<feature type="binding site" evidence="3">
    <location>
        <position position="190"/>
    </location>
    <ligand>
        <name>anthranilate</name>
        <dbReference type="ChEBI" id="CHEBI:16567"/>
        <label>2</label>
    </ligand>
</feature>
<dbReference type="PANTHER" id="PTHR43285">
    <property type="entry name" value="ANTHRANILATE PHOSPHORIBOSYLTRANSFERASE"/>
    <property type="match status" value="1"/>
</dbReference>
<dbReference type="STRING" id="1346330.M472_18235"/>